<dbReference type="Proteomes" id="UP000544090">
    <property type="component" value="Unassembled WGS sequence"/>
</dbReference>
<dbReference type="EMBL" id="JAAZSQ010000001">
    <property type="protein sequence ID" value="NKX53176.1"/>
    <property type="molecule type" value="Genomic_DNA"/>
</dbReference>
<organism evidence="1 2">
    <name type="scientific">Arthrobacter mobilis</name>
    <dbReference type="NCBI Taxonomy" id="2724944"/>
    <lineage>
        <taxon>Bacteria</taxon>
        <taxon>Bacillati</taxon>
        <taxon>Actinomycetota</taxon>
        <taxon>Actinomycetes</taxon>
        <taxon>Micrococcales</taxon>
        <taxon>Micrococcaceae</taxon>
        <taxon>Arthrobacter</taxon>
    </lineage>
</organism>
<dbReference type="AlphaFoldDB" id="A0A7X6H9Z0"/>
<keyword evidence="2" id="KW-1185">Reference proteome</keyword>
<gene>
    <name evidence="1" type="ORF">HGG74_01225</name>
</gene>
<accession>A0A7X6H9Z0</accession>
<sequence>MTETSRPAPGPSAAPSLAVQLAEQFKAFGVAKAFGEPVRLGDETVVPVAVVQYGFGGGGGHHDGAAAESGGVRQEGGGGGGVIVPVGVLARNRDGRAVFRPNPVAVLACLVPVLWAGGHAVSRVVRTFRS</sequence>
<dbReference type="RefSeq" id="WP_168484520.1">
    <property type="nucleotide sequence ID" value="NZ_JAAZSQ010000001.1"/>
</dbReference>
<evidence type="ECO:0000313" key="1">
    <source>
        <dbReference type="EMBL" id="NKX53176.1"/>
    </source>
</evidence>
<evidence type="ECO:0000313" key="2">
    <source>
        <dbReference type="Proteomes" id="UP000544090"/>
    </source>
</evidence>
<dbReference type="Pfam" id="PF09579">
    <property type="entry name" value="Spore_YtfJ"/>
    <property type="match status" value="1"/>
</dbReference>
<comment type="caution">
    <text evidence="1">The sequence shown here is derived from an EMBL/GenBank/DDBJ whole genome shotgun (WGS) entry which is preliminary data.</text>
</comment>
<name>A0A7X6H9Z0_9MICC</name>
<reference evidence="1 2" key="1">
    <citation type="submission" date="2020-04" db="EMBL/GenBank/DDBJ databases">
        <title>Arthrobacter sp. nov.</title>
        <authorList>
            <person name="Liu S."/>
        </authorList>
    </citation>
    <scope>NUCLEOTIDE SEQUENCE [LARGE SCALE GENOMIC DNA]</scope>
    <source>
        <strain evidence="1 2">E918</strain>
    </source>
</reference>
<evidence type="ECO:0008006" key="3">
    <source>
        <dbReference type="Google" id="ProtNLM"/>
    </source>
</evidence>
<dbReference type="InterPro" id="IPR014229">
    <property type="entry name" value="Spore_YtfJ"/>
</dbReference>
<protein>
    <recommendedName>
        <fullName evidence="3">Sporulation protein YtfJ (Spore_YtfJ)</fullName>
    </recommendedName>
</protein>
<proteinExistence type="predicted"/>